<dbReference type="Proteomes" id="UP000644660">
    <property type="component" value="Unassembled WGS sequence"/>
</dbReference>
<evidence type="ECO:0000313" key="5">
    <source>
        <dbReference type="Proteomes" id="UP000644660"/>
    </source>
</evidence>
<dbReference type="GeneID" id="64860339"/>
<evidence type="ECO:0000313" key="4">
    <source>
        <dbReference type="EMBL" id="CAB4257224.1"/>
    </source>
</evidence>
<dbReference type="Pfam" id="PF08639">
    <property type="entry name" value="Sld3_STD"/>
    <property type="match status" value="1"/>
</dbReference>
<dbReference type="EMBL" id="CAEFZW010000013">
    <property type="protein sequence ID" value="CAB4257224.1"/>
    <property type="molecule type" value="Genomic_DNA"/>
</dbReference>
<evidence type="ECO:0000256" key="1">
    <source>
        <dbReference type="SAM" id="MobiDB-lite"/>
    </source>
</evidence>
<feature type="compositionally biased region" description="Polar residues" evidence="1">
    <location>
        <begin position="460"/>
        <end position="469"/>
    </location>
</feature>
<feature type="region of interest" description="Disordered" evidence="1">
    <location>
        <begin position="132"/>
        <end position="161"/>
    </location>
</feature>
<feature type="region of interest" description="Disordered" evidence="1">
    <location>
        <begin position="450"/>
        <end position="497"/>
    </location>
</feature>
<dbReference type="OrthoDB" id="5395343at2759"/>
<dbReference type="RefSeq" id="XP_041409068.1">
    <property type="nucleotide sequence ID" value="XM_041553134.1"/>
</dbReference>
<dbReference type="PANTHER" id="PTHR28067">
    <property type="entry name" value="DNA REPLICATION REGULATOR SLD3"/>
    <property type="match status" value="1"/>
</dbReference>
<dbReference type="AlphaFoldDB" id="A0A8H2VK84"/>
<dbReference type="InterPro" id="IPR042511">
    <property type="entry name" value="Sld3"/>
</dbReference>
<keyword evidence="5" id="KW-1185">Reference proteome</keyword>
<feature type="domain" description="Sld3 N-terminal" evidence="3">
    <location>
        <begin position="5"/>
        <end position="114"/>
    </location>
</feature>
<dbReference type="InterPro" id="IPR041393">
    <property type="entry name" value="Sld3_N"/>
</dbReference>
<dbReference type="GO" id="GO:0006270">
    <property type="term" value="P:DNA replication initiation"/>
    <property type="evidence" value="ECO:0007669"/>
    <property type="project" value="InterPro"/>
</dbReference>
<dbReference type="Pfam" id="PF18523">
    <property type="entry name" value="Sld3_N"/>
    <property type="match status" value="1"/>
</dbReference>
<evidence type="ECO:0000259" key="2">
    <source>
        <dbReference type="Pfam" id="PF08639"/>
    </source>
</evidence>
<feature type="domain" description="DNA replication regulator Sld3 C-terminal" evidence="2">
    <location>
        <begin position="160"/>
        <end position="690"/>
    </location>
</feature>
<comment type="caution">
    <text evidence="4">The sequence shown here is derived from an EMBL/GenBank/DDBJ whole genome shotgun (WGS) entry which is preliminary data.</text>
</comment>
<dbReference type="Gene3D" id="1.20.58.2130">
    <property type="match status" value="1"/>
</dbReference>
<protein>
    <submittedName>
        <fullName evidence="4">Similar to Saccharomyces cerevisiae YGL113W SLD3 Protein involved in the initiation of DNA replication, required for proper assembly of replication proteins at the origins of replication</fullName>
    </submittedName>
</protein>
<feature type="compositionally biased region" description="Basic residues" evidence="1">
    <location>
        <begin position="707"/>
        <end position="718"/>
    </location>
</feature>
<reference evidence="4 5" key="1">
    <citation type="submission" date="2020-05" db="EMBL/GenBank/DDBJ databases">
        <authorList>
            <person name="Casaregola S."/>
            <person name="Devillers H."/>
            <person name="Grondin C."/>
        </authorList>
    </citation>
    <scope>NUCLEOTIDE SEQUENCE [LARGE SCALE GENOMIC DNA]</scope>
    <source>
        <strain evidence="4 5">CLIB 1767</strain>
    </source>
</reference>
<organism evidence="4 5">
    <name type="scientific">Maudiozyma barnettii</name>
    <dbReference type="NCBI Taxonomy" id="61262"/>
    <lineage>
        <taxon>Eukaryota</taxon>
        <taxon>Fungi</taxon>
        <taxon>Dikarya</taxon>
        <taxon>Ascomycota</taxon>
        <taxon>Saccharomycotina</taxon>
        <taxon>Saccharomycetes</taxon>
        <taxon>Saccharomycetales</taxon>
        <taxon>Saccharomycetaceae</taxon>
        <taxon>Maudiozyma</taxon>
    </lineage>
</organism>
<proteinExistence type="predicted"/>
<sequence length="718" mass="82021">MRWKLIARVTTLPKSLDIDWKTPQAIDSDSIPSETLDLIDKSSCYAAIFVFQEDKEYFCLEKYGKRWWVRWRILQLIESDLQSTYNRSSSSKSNKLGSDTNWSQLDLMELLPYWCFQRILQPTNGNKRSLQLNMTPPNVNITSQKQNNHANAENDNTNRDPKDYLVSRYNELLFSPDIALAYFVKSTLVRFYNMCKSTAEAKDLKLLYKSTLELLVMNIVDFDKRHLKQNLLTMDKALAVGPHNFTKARHHCLNKYHIHIADDGSITNPRINDLEIVLKAREIKLQIILLLELINQFHLDKNFQNFQEKYKPQLKHRSLNVTRRGRTRIRTIEKQNTNTVIDYCELLDLYLDKLSILEMLLETSVTISPTDGESDTLTDYRKSILNKTKESSSTGFTRYILIPYFSKKLPNTVRFIMRKIKGPNLKSISSTISKNENKTKDTVQQLYEMDSRPGSAPESIVSTPSSLKSAGSYKRPSLSRRPSFSSQQNLSLSPELLESRTNSNLSEFLEAEAKALRKLPSSLSRTSSDLMINKLQRRQFKAEELSTKKDIAAFASRSKTMTNFTQASENQGSAVNASPKSFRRVGKRTRSSLGDLSSATMDNNQLQNETSIQVMATPMGKRVKTTISREVDMGLIVESPTVATHPIQNSKSSVVSPLSSINDKVIRTPPINQRLSQAPVLDQVIESTPMDKPTQKQNENQPTLLPVKKKVRRRLFGP</sequence>
<feature type="compositionally biased region" description="Polar residues" evidence="1">
    <location>
        <begin position="565"/>
        <end position="579"/>
    </location>
</feature>
<evidence type="ECO:0000259" key="3">
    <source>
        <dbReference type="Pfam" id="PF18523"/>
    </source>
</evidence>
<name>A0A8H2VK84_9SACH</name>
<dbReference type="InterPro" id="IPR013948">
    <property type="entry name" value="DNA_replication_reg_Sld3_C"/>
</dbReference>
<feature type="compositionally biased region" description="Low complexity" evidence="1">
    <location>
        <begin position="475"/>
        <end position="486"/>
    </location>
</feature>
<feature type="region of interest" description="Disordered" evidence="1">
    <location>
        <begin position="689"/>
        <end position="718"/>
    </location>
</feature>
<accession>A0A8H2VK84</accession>
<dbReference type="PANTHER" id="PTHR28067:SF1">
    <property type="entry name" value="DNA REPLICATION REGULATOR SLD3"/>
    <property type="match status" value="1"/>
</dbReference>
<feature type="compositionally biased region" description="Polar residues" evidence="1">
    <location>
        <begin position="132"/>
        <end position="146"/>
    </location>
</feature>
<dbReference type="GO" id="GO:0031261">
    <property type="term" value="C:DNA replication preinitiation complex"/>
    <property type="evidence" value="ECO:0007669"/>
    <property type="project" value="TreeGrafter"/>
</dbReference>
<gene>
    <name evidence="4" type="ORF">KABA2_13S05896</name>
</gene>
<feature type="region of interest" description="Disordered" evidence="1">
    <location>
        <begin position="565"/>
        <end position="585"/>
    </location>
</feature>